<dbReference type="GO" id="GO:0004671">
    <property type="term" value="F:protein C-terminal S-isoprenylcysteine carboxyl O-methyltransferase activity"/>
    <property type="evidence" value="ECO:0007669"/>
    <property type="project" value="InterPro"/>
</dbReference>
<feature type="transmembrane region" description="Helical" evidence="5">
    <location>
        <begin position="46"/>
        <end position="65"/>
    </location>
</feature>
<sequence>MVTSERLYLAFLGAVAVERLAELALSRRNARRAFARGGVEVGRAHFRVMAGMHGAFLAACALEVLWLGRPFPGPVGLAALALALLAQALRTWVIHTLGDQWNVRIIVVPGAPPVVGGPYRYLRHPNYAAVIVEMIAIPMIHGAWLTALVWSALNALVLAVRIRAEEEALGPAYAARMRGLPRLVPGRRPPGAGELSGGP</sequence>
<dbReference type="OrthoDB" id="7203053at2"/>
<feature type="transmembrane region" description="Helical" evidence="5">
    <location>
        <begin position="6"/>
        <end position="25"/>
    </location>
</feature>
<keyword evidence="3 5" id="KW-1133">Transmembrane helix</keyword>
<dbReference type="EMBL" id="MH908892">
    <property type="protein sequence ID" value="AYM53051.1"/>
    <property type="molecule type" value="Genomic_DNA"/>
</dbReference>
<dbReference type="GO" id="GO:0032259">
    <property type="term" value="P:methylation"/>
    <property type="evidence" value="ECO:0007669"/>
    <property type="project" value="UniProtKB-KW"/>
</dbReference>
<dbReference type="PANTHER" id="PTHR43847:SF1">
    <property type="entry name" value="BLL3993 PROTEIN"/>
    <property type="match status" value="1"/>
</dbReference>
<evidence type="ECO:0000256" key="3">
    <source>
        <dbReference type="ARBA" id="ARBA00022989"/>
    </source>
</evidence>
<keyword evidence="2 5" id="KW-0812">Transmembrane</keyword>
<evidence type="ECO:0000313" key="7">
    <source>
        <dbReference type="EMBL" id="AYM53051.1"/>
    </source>
</evidence>
<evidence type="ECO:0000313" key="6">
    <source>
        <dbReference type="EMBL" id="AUX21438.1"/>
    </source>
</evidence>
<gene>
    <name evidence="6" type="ORF">SOCEGT47_019220</name>
</gene>
<dbReference type="InterPro" id="IPR007269">
    <property type="entry name" value="ICMT_MeTrfase"/>
</dbReference>
<accession>A0A3Q8I943</accession>
<feature type="transmembrane region" description="Helical" evidence="5">
    <location>
        <begin position="127"/>
        <end position="153"/>
    </location>
</feature>
<dbReference type="Gene3D" id="1.20.120.1630">
    <property type="match status" value="1"/>
</dbReference>
<name>A0A3Q8I943_SORCE</name>
<evidence type="ECO:0000256" key="2">
    <source>
        <dbReference type="ARBA" id="ARBA00022692"/>
    </source>
</evidence>
<keyword evidence="7" id="KW-0808">Transferase</keyword>
<evidence type="ECO:0000256" key="4">
    <source>
        <dbReference type="ARBA" id="ARBA00023136"/>
    </source>
</evidence>
<proteinExistence type="predicted"/>
<dbReference type="EMBL" id="CP012670">
    <property type="protein sequence ID" value="AUX21438.1"/>
    <property type="molecule type" value="Genomic_DNA"/>
</dbReference>
<comment type="subcellular location">
    <subcellularLocation>
        <location evidence="1">Membrane</location>
        <topology evidence="1">Multi-pass membrane protein</topology>
    </subcellularLocation>
</comment>
<dbReference type="RefSeq" id="WP_129346760.1">
    <property type="nucleotide sequence ID" value="NZ_CP012670.1"/>
</dbReference>
<dbReference type="Proteomes" id="UP000295781">
    <property type="component" value="Chromosome"/>
</dbReference>
<dbReference type="InterPro" id="IPR052527">
    <property type="entry name" value="Metal_cation-efflux_comp"/>
</dbReference>
<dbReference type="GO" id="GO:0016020">
    <property type="term" value="C:membrane"/>
    <property type="evidence" value="ECO:0007669"/>
    <property type="project" value="UniProtKB-SubCell"/>
</dbReference>
<dbReference type="PANTHER" id="PTHR43847">
    <property type="entry name" value="BLL3993 PROTEIN"/>
    <property type="match status" value="1"/>
</dbReference>
<feature type="transmembrane region" description="Helical" evidence="5">
    <location>
        <begin position="71"/>
        <end position="89"/>
    </location>
</feature>
<protein>
    <submittedName>
        <fullName evidence="7">Isoprenylcysteine carboxyl methyltransferase</fullName>
    </submittedName>
</protein>
<evidence type="ECO:0000313" key="8">
    <source>
        <dbReference type="Proteomes" id="UP000295781"/>
    </source>
</evidence>
<evidence type="ECO:0000256" key="5">
    <source>
        <dbReference type="SAM" id="Phobius"/>
    </source>
</evidence>
<keyword evidence="7" id="KW-0489">Methyltransferase</keyword>
<evidence type="ECO:0000256" key="1">
    <source>
        <dbReference type="ARBA" id="ARBA00004141"/>
    </source>
</evidence>
<reference evidence="7" key="2">
    <citation type="journal article" date="2018" name="J. Ind. Microbiol. Biotechnol.">
        <title>Genome mining reveals uncommon alkylpyrones as type III PKS products from myxobacteria.</title>
        <authorList>
            <person name="Hug J.J."/>
            <person name="Panter F."/>
            <person name="Krug D."/>
            <person name="Muller R."/>
        </authorList>
    </citation>
    <scope>NUCLEOTIDE SEQUENCE</scope>
    <source>
        <strain evidence="7">So ceGT47</strain>
    </source>
</reference>
<reference evidence="6 8" key="1">
    <citation type="submission" date="2015-09" db="EMBL/GenBank/DDBJ databases">
        <title>Sorangium comparison.</title>
        <authorList>
            <person name="Zaburannyi N."/>
            <person name="Bunk B."/>
            <person name="Overmann J."/>
            <person name="Mueller R."/>
        </authorList>
    </citation>
    <scope>NUCLEOTIDE SEQUENCE [LARGE SCALE GENOMIC DNA]</scope>
    <source>
        <strain evidence="6 8">So ceGT47</strain>
    </source>
</reference>
<organism evidence="7">
    <name type="scientific">Sorangium cellulosum</name>
    <name type="common">Polyangium cellulosum</name>
    <dbReference type="NCBI Taxonomy" id="56"/>
    <lineage>
        <taxon>Bacteria</taxon>
        <taxon>Pseudomonadati</taxon>
        <taxon>Myxococcota</taxon>
        <taxon>Polyangia</taxon>
        <taxon>Polyangiales</taxon>
        <taxon>Polyangiaceae</taxon>
        <taxon>Sorangium</taxon>
    </lineage>
</organism>
<dbReference type="AlphaFoldDB" id="A0A3Q8I943"/>
<keyword evidence="4 5" id="KW-0472">Membrane</keyword>
<dbReference type="Pfam" id="PF04140">
    <property type="entry name" value="ICMT"/>
    <property type="match status" value="1"/>
</dbReference>